<organism evidence="2">
    <name type="scientific">Sesamum calycinum</name>
    <dbReference type="NCBI Taxonomy" id="2727403"/>
    <lineage>
        <taxon>Eukaryota</taxon>
        <taxon>Viridiplantae</taxon>
        <taxon>Streptophyta</taxon>
        <taxon>Embryophyta</taxon>
        <taxon>Tracheophyta</taxon>
        <taxon>Spermatophyta</taxon>
        <taxon>Magnoliopsida</taxon>
        <taxon>eudicotyledons</taxon>
        <taxon>Gunneridae</taxon>
        <taxon>Pentapetalae</taxon>
        <taxon>asterids</taxon>
        <taxon>lamiids</taxon>
        <taxon>Lamiales</taxon>
        <taxon>Pedaliaceae</taxon>
        <taxon>Sesamum</taxon>
    </lineage>
</organism>
<dbReference type="EMBL" id="JACGWM010001724">
    <property type="protein sequence ID" value="KAL0288834.1"/>
    <property type="molecule type" value="Genomic_DNA"/>
</dbReference>
<evidence type="ECO:0000259" key="1">
    <source>
        <dbReference type="PROSITE" id="PS50994"/>
    </source>
</evidence>
<feature type="domain" description="Integrase catalytic" evidence="1">
    <location>
        <begin position="307"/>
        <end position="425"/>
    </location>
</feature>
<proteinExistence type="predicted"/>
<dbReference type="Gene3D" id="3.30.420.10">
    <property type="entry name" value="Ribonuclease H-like superfamily/Ribonuclease H"/>
    <property type="match status" value="1"/>
</dbReference>
<sequence length="425" mass="47987">MPAALARQEMHWPAANARLPTRLLDGQPEHKEAPIFRYGVEELWRIPALESSINERRNETSKTLTLSVLVDYGRMIMKPKTAASNGLAWGVLARRTYELRNDLRTTARYIRYAKTKEFFGTKMADGSSLQSHRVKMVSLVEKFENLKVGLDNDTKGFNLQSERQEARCWKRKKGKGKVTTATASAEGAPAATCGKCKGKAKVGGSQWLKANNVCILCQGKRHWKRECPKLLSNQSMFVIEVNMITNAASWVLDTGCGAQICNNLQGHISKDRIRKLVDSKSVEIDDLDNLPTSKSYLKGKMTKKAFVGQSVLANGLLDLIHTDVCRPLNTLERGGFAYFITFTDEQSWYGYVYLIRYKFEAFGRIKEYRLEVENQTGHKIKALRSDRGGEYLSGGFIDYLKENGMLSQWTPPETPQLNGVAKRRN</sequence>
<evidence type="ECO:0000313" key="2">
    <source>
        <dbReference type="EMBL" id="KAL0288834.1"/>
    </source>
</evidence>
<dbReference type="PANTHER" id="PTHR42648">
    <property type="entry name" value="TRANSPOSASE, PUTATIVE-RELATED"/>
    <property type="match status" value="1"/>
</dbReference>
<protein>
    <recommendedName>
        <fullName evidence="1">Integrase catalytic domain-containing protein</fullName>
    </recommendedName>
</protein>
<dbReference type="SUPFAM" id="SSF53098">
    <property type="entry name" value="Ribonuclease H-like"/>
    <property type="match status" value="1"/>
</dbReference>
<dbReference type="InterPro" id="IPR039537">
    <property type="entry name" value="Retrotran_Ty1/copia-like"/>
</dbReference>
<dbReference type="AlphaFoldDB" id="A0AAW2J316"/>
<dbReference type="InterPro" id="IPR001584">
    <property type="entry name" value="Integrase_cat-core"/>
</dbReference>
<accession>A0AAW2J316</accession>
<gene>
    <name evidence="2" type="ORF">Scaly_2718300</name>
</gene>
<dbReference type="GO" id="GO:0015074">
    <property type="term" value="P:DNA integration"/>
    <property type="evidence" value="ECO:0007669"/>
    <property type="project" value="InterPro"/>
</dbReference>
<dbReference type="PROSITE" id="PS50994">
    <property type="entry name" value="INTEGRASE"/>
    <property type="match status" value="1"/>
</dbReference>
<reference evidence="2" key="1">
    <citation type="submission" date="2020-06" db="EMBL/GenBank/DDBJ databases">
        <authorList>
            <person name="Li T."/>
            <person name="Hu X."/>
            <person name="Zhang T."/>
            <person name="Song X."/>
            <person name="Zhang H."/>
            <person name="Dai N."/>
            <person name="Sheng W."/>
            <person name="Hou X."/>
            <person name="Wei L."/>
        </authorList>
    </citation>
    <scope>NUCLEOTIDE SEQUENCE</scope>
    <source>
        <strain evidence="2">KEN8</strain>
        <tissue evidence="2">Leaf</tissue>
    </source>
</reference>
<dbReference type="PANTHER" id="PTHR42648:SF27">
    <property type="entry name" value="RNA-DIRECTED DNA POLYMERASE"/>
    <property type="match status" value="1"/>
</dbReference>
<comment type="caution">
    <text evidence="2">The sequence shown here is derived from an EMBL/GenBank/DDBJ whole genome shotgun (WGS) entry which is preliminary data.</text>
</comment>
<dbReference type="GO" id="GO:0003676">
    <property type="term" value="F:nucleic acid binding"/>
    <property type="evidence" value="ECO:0007669"/>
    <property type="project" value="InterPro"/>
</dbReference>
<dbReference type="InterPro" id="IPR012337">
    <property type="entry name" value="RNaseH-like_sf"/>
</dbReference>
<dbReference type="InterPro" id="IPR036397">
    <property type="entry name" value="RNaseH_sf"/>
</dbReference>
<name>A0AAW2J316_9LAMI</name>
<reference evidence="2" key="2">
    <citation type="journal article" date="2024" name="Plant">
        <title>Genomic evolution and insights into agronomic trait innovations of Sesamum species.</title>
        <authorList>
            <person name="Miao H."/>
            <person name="Wang L."/>
            <person name="Qu L."/>
            <person name="Liu H."/>
            <person name="Sun Y."/>
            <person name="Le M."/>
            <person name="Wang Q."/>
            <person name="Wei S."/>
            <person name="Zheng Y."/>
            <person name="Lin W."/>
            <person name="Duan Y."/>
            <person name="Cao H."/>
            <person name="Xiong S."/>
            <person name="Wang X."/>
            <person name="Wei L."/>
            <person name="Li C."/>
            <person name="Ma Q."/>
            <person name="Ju M."/>
            <person name="Zhao R."/>
            <person name="Li G."/>
            <person name="Mu C."/>
            <person name="Tian Q."/>
            <person name="Mei H."/>
            <person name="Zhang T."/>
            <person name="Gao T."/>
            <person name="Zhang H."/>
        </authorList>
    </citation>
    <scope>NUCLEOTIDE SEQUENCE</scope>
    <source>
        <strain evidence="2">KEN8</strain>
    </source>
</reference>